<dbReference type="EMBL" id="JAGPYM010000009">
    <property type="protein sequence ID" value="KAH6890648.1"/>
    <property type="molecule type" value="Genomic_DNA"/>
</dbReference>
<dbReference type="OrthoDB" id="3257981at2759"/>
<protein>
    <submittedName>
        <fullName evidence="1">Uncharacterized protein</fullName>
    </submittedName>
</protein>
<reference evidence="1 2" key="1">
    <citation type="journal article" date="2021" name="Nat. Commun.">
        <title>Genetic determinants of endophytism in the Arabidopsis root mycobiome.</title>
        <authorList>
            <person name="Mesny F."/>
            <person name="Miyauchi S."/>
            <person name="Thiergart T."/>
            <person name="Pickel B."/>
            <person name="Atanasova L."/>
            <person name="Karlsson M."/>
            <person name="Huettel B."/>
            <person name="Barry K.W."/>
            <person name="Haridas S."/>
            <person name="Chen C."/>
            <person name="Bauer D."/>
            <person name="Andreopoulos W."/>
            <person name="Pangilinan J."/>
            <person name="LaButti K."/>
            <person name="Riley R."/>
            <person name="Lipzen A."/>
            <person name="Clum A."/>
            <person name="Drula E."/>
            <person name="Henrissat B."/>
            <person name="Kohler A."/>
            <person name="Grigoriev I.V."/>
            <person name="Martin F.M."/>
            <person name="Hacquard S."/>
        </authorList>
    </citation>
    <scope>NUCLEOTIDE SEQUENCE [LARGE SCALE GENOMIC DNA]</scope>
    <source>
        <strain evidence="1 2">MPI-CAGE-CH-0241</strain>
    </source>
</reference>
<gene>
    <name evidence="1" type="ORF">B0T10DRAFT_561147</name>
</gene>
<proteinExistence type="predicted"/>
<sequence>MEEATRPHATHIPETALAVIATIVSLEQLSLTSGNSYGWRHQWLVDHTTLRAHLRSLSRLKKLALVRDAYPVPAFSDIDVEQYYSVRLVSDAEEDDAEARMELDMDETTQVFDTLDMDITTRFNYEQDKIWERAHRNRMPTQAEAYAAVLPALEWMFCGQRPMGFEKDPESATALERQCR</sequence>
<accession>A0A9P8W5G0</accession>
<evidence type="ECO:0000313" key="1">
    <source>
        <dbReference type="EMBL" id="KAH6890648.1"/>
    </source>
</evidence>
<dbReference type="AlphaFoldDB" id="A0A9P8W5G0"/>
<evidence type="ECO:0000313" key="2">
    <source>
        <dbReference type="Proteomes" id="UP000777438"/>
    </source>
</evidence>
<dbReference type="Proteomes" id="UP000777438">
    <property type="component" value="Unassembled WGS sequence"/>
</dbReference>
<comment type="caution">
    <text evidence="1">The sequence shown here is derived from an EMBL/GenBank/DDBJ whole genome shotgun (WGS) entry which is preliminary data.</text>
</comment>
<name>A0A9P8W5G0_9HYPO</name>
<keyword evidence="2" id="KW-1185">Reference proteome</keyword>
<organism evidence="1 2">
    <name type="scientific">Thelonectria olida</name>
    <dbReference type="NCBI Taxonomy" id="1576542"/>
    <lineage>
        <taxon>Eukaryota</taxon>
        <taxon>Fungi</taxon>
        <taxon>Dikarya</taxon>
        <taxon>Ascomycota</taxon>
        <taxon>Pezizomycotina</taxon>
        <taxon>Sordariomycetes</taxon>
        <taxon>Hypocreomycetidae</taxon>
        <taxon>Hypocreales</taxon>
        <taxon>Nectriaceae</taxon>
        <taxon>Thelonectria</taxon>
    </lineage>
</organism>